<evidence type="ECO:0000313" key="3">
    <source>
        <dbReference type="EMBL" id="MET3615862.1"/>
    </source>
</evidence>
<name>A0ABV2J531_9HYPH</name>
<dbReference type="SUPFAM" id="SSF51658">
    <property type="entry name" value="Xylose isomerase-like"/>
    <property type="match status" value="1"/>
</dbReference>
<dbReference type="Pfam" id="PF01261">
    <property type="entry name" value="AP_endonuc_2"/>
    <property type="match status" value="1"/>
</dbReference>
<organism evidence="3 4">
    <name type="scientific">Rhizobium aquaticum</name>
    <dbReference type="NCBI Taxonomy" id="1549636"/>
    <lineage>
        <taxon>Bacteria</taxon>
        <taxon>Pseudomonadati</taxon>
        <taxon>Pseudomonadota</taxon>
        <taxon>Alphaproteobacteria</taxon>
        <taxon>Hyphomicrobiales</taxon>
        <taxon>Rhizobiaceae</taxon>
        <taxon>Rhizobium/Agrobacterium group</taxon>
        <taxon>Rhizobium</taxon>
    </lineage>
</organism>
<keyword evidence="1 3" id="KW-0413">Isomerase</keyword>
<gene>
    <name evidence="3" type="ORF">ABID16_004209</name>
</gene>
<dbReference type="InterPro" id="IPR036237">
    <property type="entry name" value="Xyl_isomerase-like_sf"/>
</dbReference>
<dbReference type="PANTHER" id="PTHR43489">
    <property type="entry name" value="ISOMERASE"/>
    <property type="match status" value="1"/>
</dbReference>
<evidence type="ECO:0000259" key="2">
    <source>
        <dbReference type="Pfam" id="PF01261"/>
    </source>
</evidence>
<dbReference type="EC" id="5.1.3.30" evidence="3"/>
<dbReference type="EMBL" id="JBEPMB010000009">
    <property type="protein sequence ID" value="MET3615862.1"/>
    <property type="molecule type" value="Genomic_DNA"/>
</dbReference>
<sequence length="335" mass="35939">MDGSALIPIDPAPGALVPRSNLSKIASQPGARMSKIGVHSFVWSAGSSKDELERAMVQSHELGFDLIEFSYIDPAQVDVNWVAARLKELKLNVAISMGLPPEGDISSEDPATVARGIEILKTSIALTRDLGGTKLAGILSSAHGKQETALTRKAWDTSVSAFTKVAENAMAAGVTLNLEVVNRFESNMLNTAAQGLAYIADVGASNVFLHLDTFHMNIEEADVGLAIRNAAGKIGYVHIGESHRGYLGTGNIDFGKIFDALVAIGWEDFVTFESFSSAIVDRTLSLKTAIWRDLWKDNLELAIHARKFIALGMETAQLKAELVKNAHLPSGQSLA</sequence>
<dbReference type="InterPro" id="IPR050417">
    <property type="entry name" value="Sugar_Epim/Isomerase"/>
</dbReference>
<comment type="caution">
    <text evidence="3">The sequence shown here is derived from an EMBL/GenBank/DDBJ whole genome shotgun (WGS) entry which is preliminary data.</text>
</comment>
<evidence type="ECO:0000256" key="1">
    <source>
        <dbReference type="ARBA" id="ARBA00023235"/>
    </source>
</evidence>
<evidence type="ECO:0000313" key="4">
    <source>
        <dbReference type="Proteomes" id="UP001549047"/>
    </source>
</evidence>
<feature type="domain" description="Xylose isomerase-like TIM barrel" evidence="2">
    <location>
        <begin position="60"/>
        <end position="286"/>
    </location>
</feature>
<protein>
    <submittedName>
        <fullName evidence="3">D-psicose/D-tagatose/L-ribulose 3-epimerase</fullName>
        <ecNumber evidence="3">5.1.3.30</ecNumber>
        <ecNumber evidence="3">5.1.3.31</ecNumber>
    </submittedName>
</protein>
<dbReference type="EC" id="5.1.3.31" evidence="3"/>
<keyword evidence="4" id="KW-1185">Reference proteome</keyword>
<reference evidence="3 4" key="1">
    <citation type="submission" date="2024-06" db="EMBL/GenBank/DDBJ databases">
        <title>Genomic Encyclopedia of Type Strains, Phase IV (KMG-IV): sequencing the most valuable type-strain genomes for metagenomic binning, comparative biology and taxonomic classification.</title>
        <authorList>
            <person name="Goeker M."/>
        </authorList>
    </citation>
    <scope>NUCLEOTIDE SEQUENCE [LARGE SCALE GENOMIC DNA]</scope>
    <source>
        <strain evidence="3 4">DSM 29780</strain>
    </source>
</reference>
<dbReference type="Proteomes" id="UP001549047">
    <property type="component" value="Unassembled WGS sequence"/>
</dbReference>
<dbReference type="InterPro" id="IPR013022">
    <property type="entry name" value="Xyl_isomerase-like_TIM-brl"/>
</dbReference>
<proteinExistence type="predicted"/>
<dbReference type="GO" id="GO:0016853">
    <property type="term" value="F:isomerase activity"/>
    <property type="evidence" value="ECO:0007669"/>
    <property type="project" value="UniProtKB-KW"/>
</dbReference>
<accession>A0ABV2J531</accession>
<dbReference type="PANTHER" id="PTHR43489:SF7">
    <property type="entry name" value="3-DEHYDRO-D-GULOSIDE 4-EPIMERASE-RELATED"/>
    <property type="match status" value="1"/>
</dbReference>
<dbReference type="Gene3D" id="3.20.20.150">
    <property type="entry name" value="Divalent-metal-dependent TIM barrel enzymes"/>
    <property type="match status" value="1"/>
</dbReference>